<evidence type="ECO:0000256" key="3">
    <source>
        <dbReference type="ARBA" id="ARBA00023163"/>
    </source>
</evidence>
<sequence>MNPIPILSMIIPPFPTFIEGNFTSYSAGQQHPNRNNLPYFDLLFVLKGSLYITEETTDYEIRKGEMLVLAPFLHHFSTKPCTEDTDFYWLHFHYDGHWEALEHPIQLNSDVIMPELHYHNEDYTLHLKKYQKLSDSKFIYALLDRLLLGTVGEKKSIVFWDNQKRFSQLLKSLEEQSYSKTSVIDLAENIELYIKQNYAKEITNATLSKHFHFHENYLVRSMKQVFQCTPLEYLSNYRLDKATSYLIKTNLSMTDISIKCGFNNSAYFSLCFKKKYAMSPLNYRRAHSGK</sequence>
<dbReference type="Proteomes" id="UP000195141">
    <property type="component" value="Chromosome"/>
</dbReference>
<protein>
    <recommendedName>
        <fullName evidence="4">HTH araC/xylS-type domain-containing protein</fullName>
    </recommendedName>
</protein>
<dbReference type="InterPro" id="IPR037923">
    <property type="entry name" value="HTH-like"/>
</dbReference>
<reference evidence="6" key="3">
    <citation type="submission" date="2024-03" db="EMBL/GenBank/DDBJ databases">
        <title>The Genome Sequence of Enterococcus sp. DIV0242b.</title>
        <authorList>
            <consortium name="The Broad Institute Genomics Platform"/>
            <consortium name="The Broad Institute Microbial Omics Core"/>
            <consortium name="The Broad Institute Genomic Center for Infectious Diseases"/>
            <person name="Earl A."/>
            <person name="Manson A."/>
            <person name="Gilmore M."/>
            <person name="Schwartman J."/>
            <person name="Shea T."/>
            <person name="Abouelleil A."/>
            <person name="Cao P."/>
            <person name="Chapman S."/>
            <person name="Cusick C."/>
            <person name="Young S."/>
            <person name="Neafsey D."/>
            <person name="Nusbaum C."/>
            <person name="Birren B."/>
        </authorList>
    </citation>
    <scope>NUCLEOTIDE SEQUENCE</scope>
    <source>
        <strain evidence="6">9E7_DIV0242</strain>
    </source>
</reference>
<organism evidence="5">
    <name type="scientific">Candidatus Enterococcus clewellii</name>
    <dbReference type="NCBI Taxonomy" id="1834193"/>
    <lineage>
        <taxon>Bacteria</taxon>
        <taxon>Bacillati</taxon>
        <taxon>Bacillota</taxon>
        <taxon>Bacilli</taxon>
        <taxon>Lactobacillales</taxon>
        <taxon>Enterococcaceae</taxon>
        <taxon>Enterococcus</taxon>
    </lineage>
</organism>
<keyword evidence="1" id="KW-0805">Transcription regulation</keyword>
<dbReference type="SUPFAM" id="SSF46689">
    <property type="entry name" value="Homeodomain-like"/>
    <property type="match status" value="1"/>
</dbReference>
<dbReference type="PRINTS" id="PR00032">
    <property type="entry name" value="HTHARAC"/>
</dbReference>
<keyword evidence="2" id="KW-0238">DNA-binding</keyword>
<dbReference type="Gene3D" id="2.60.120.280">
    <property type="entry name" value="Regulatory protein AraC"/>
    <property type="match status" value="1"/>
</dbReference>
<dbReference type="GO" id="GO:0003700">
    <property type="term" value="F:DNA-binding transcription factor activity"/>
    <property type="evidence" value="ECO:0007669"/>
    <property type="project" value="InterPro"/>
</dbReference>
<dbReference type="SMART" id="SM00342">
    <property type="entry name" value="HTH_ARAC"/>
    <property type="match status" value="1"/>
</dbReference>
<feature type="domain" description="HTH araC/xylS-type" evidence="4">
    <location>
        <begin position="188"/>
        <end position="286"/>
    </location>
</feature>
<dbReference type="InterPro" id="IPR020449">
    <property type="entry name" value="Tscrpt_reg_AraC-type_HTH"/>
</dbReference>
<dbReference type="PANTHER" id="PTHR43280">
    <property type="entry name" value="ARAC-FAMILY TRANSCRIPTIONAL REGULATOR"/>
    <property type="match status" value="1"/>
</dbReference>
<dbReference type="GO" id="GO:0043565">
    <property type="term" value="F:sequence-specific DNA binding"/>
    <property type="evidence" value="ECO:0007669"/>
    <property type="project" value="InterPro"/>
</dbReference>
<reference evidence="5" key="1">
    <citation type="submission" date="2017-05" db="EMBL/GenBank/DDBJ databases">
        <title>The Genome Sequence of Enterococcus sp. 9E7_DIV0242.</title>
        <authorList>
            <consortium name="The Broad Institute Genomics Platform"/>
            <consortium name="The Broad Institute Genomic Center for Infectious Diseases"/>
            <person name="Earl A."/>
            <person name="Manson A."/>
            <person name="Schwartman J."/>
            <person name="Gilmore M."/>
            <person name="Abouelleil A."/>
            <person name="Cao P."/>
            <person name="Chapman S."/>
            <person name="Cusick C."/>
            <person name="Shea T."/>
            <person name="Young S."/>
            <person name="Neafsey D."/>
            <person name="Nusbaum C."/>
            <person name="Birren B."/>
        </authorList>
    </citation>
    <scope>NUCLEOTIDE SEQUENCE [LARGE SCALE GENOMIC DNA]</scope>
    <source>
        <strain evidence="5">9E7_DIV0242</strain>
    </source>
</reference>
<dbReference type="InterPro" id="IPR009057">
    <property type="entry name" value="Homeodomain-like_sf"/>
</dbReference>
<evidence type="ECO:0000313" key="6">
    <source>
        <dbReference type="EMBL" id="WYJ89491.1"/>
    </source>
</evidence>
<evidence type="ECO:0000313" key="7">
    <source>
        <dbReference type="Proteomes" id="UP000195141"/>
    </source>
</evidence>
<dbReference type="RefSeq" id="WP_086348286.1">
    <property type="nucleotide sequence ID" value="NZ_CP147247.1"/>
</dbReference>
<dbReference type="EMBL" id="NGMM01000001">
    <property type="protein sequence ID" value="OTP19409.1"/>
    <property type="molecule type" value="Genomic_DNA"/>
</dbReference>
<proteinExistence type="predicted"/>
<dbReference type="InterPro" id="IPR018062">
    <property type="entry name" value="HTH_AraC-typ_CS"/>
</dbReference>
<name>A0A242KEB2_9ENTE</name>
<evidence type="ECO:0000256" key="1">
    <source>
        <dbReference type="ARBA" id="ARBA00023015"/>
    </source>
</evidence>
<dbReference type="PANTHER" id="PTHR43280:SF2">
    <property type="entry name" value="HTH-TYPE TRANSCRIPTIONAL REGULATOR EXSA"/>
    <property type="match status" value="1"/>
</dbReference>
<dbReference type="PROSITE" id="PS01124">
    <property type="entry name" value="HTH_ARAC_FAMILY_2"/>
    <property type="match status" value="1"/>
</dbReference>
<reference evidence="6" key="2">
    <citation type="submission" date="2017-05" db="EMBL/GenBank/DDBJ databases">
        <authorList>
            <consortium name="The Broad Institute Genomics Platform"/>
            <consortium name="The Broad Institute Genomic Center for Infectious Diseases"/>
            <person name="Earl A."/>
            <person name="Manson A."/>
            <person name="Schwartman J."/>
            <person name="Gilmore M."/>
            <person name="Abouelleil A."/>
            <person name="Cao P."/>
            <person name="Chapman S."/>
            <person name="Cusick C."/>
            <person name="Shea T."/>
            <person name="Young S."/>
            <person name="Neafsey D."/>
            <person name="Nusbaum C."/>
            <person name="Birren B."/>
        </authorList>
    </citation>
    <scope>NUCLEOTIDE SEQUENCE</scope>
    <source>
        <strain evidence="6">9E7_DIV0242</strain>
    </source>
</reference>
<dbReference type="EMBL" id="CP147247">
    <property type="protein sequence ID" value="WYJ89491.1"/>
    <property type="molecule type" value="Genomic_DNA"/>
</dbReference>
<dbReference type="PROSITE" id="PS00041">
    <property type="entry name" value="HTH_ARAC_FAMILY_1"/>
    <property type="match status" value="1"/>
</dbReference>
<keyword evidence="3" id="KW-0804">Transcription</keyword>
<dbReference type="Gene3D" id="1.10.10.60">
    <property type="entry name" value="Homeodomain-like"/>
    <property type="match status" value="2"/>
</dbReference>
<evidence type="ECO:0000256" key="2">
    <source>
        <dbReference type="ARBA" id="ARBA00023125"/>
    </source>
</evidence>
<keyword evidence="7" id="KW-1185">Reference proteome</keyword>
<accession>A0A242KEB2</accession>
<dbReference type="Pfam" id="PF12833">
    <property type="entry name" value="HTH_18"/>
    <property type="match status" value="1"/>
</dbReference>
<gene>
    <name evidence="6" type="ORF">A5888_001213</name>
    <name evidence="5" type="ORF">A5888_001226</name>
</gene>
<evidence type="ECO:0000313" key="5">
    <source>
        <dbReference type="EMBL" id="OTP19409.1"/>
    </source>
</evidence>
<dbReference type="SUPFAM" id="SSF51215">
    <property type="entry name" value="Regulatory protein AraC"/>
    <property type="match status" value="1"/>
</dbReference>
<evidence type="ECO:0000259" key="4">
    <source>
        <dbReference type="PROSITE" id="PS01124"/>
    </source>
</evidence>
<dbReference type="AlphaFoldDB" id="A0A242KEB2"/>
<dbReference type="OrthoDB" id="9813413at2"/>
<dbReference type="InterPro" id="IPR018060">
    <property type="entry name" value="HTH_AraC"/>
</dbReference>